<gene>
    <name evidence="1" type="ordered locus">Mboo_0713</name>
</gene>
<organism evidence="1 2">
    <name type="scientific">Methanoregula boonei (strain DSM 21154 / JCM 14090 / 6A8)</name>
    <dbReference type="NCBI Taxonomy" id="456442"/>
    <lineage>
        <taxon>Archaea</taxon>
        <taxon>Methanobacteriati</taxon>
        <taxon>Methanobacteriota</taxon>
        <taxon>Stenosarchaea group</taxon>
        <taxon>Methanomicrobia</taxon>
        <taxon>Methanomicrobiales</taxon>
        <taxon>Methanoregulaceae</taxon>
        <taxon>Methanoregula</taxon>
    </lineage>
</organism>
<dbReference type="OrthoDB" id="105898at2157"/>
<dbReference type="STRING" id="456442.Mboo_0713"/>
<keyword evidence="2" id="KW-1185">Reference proteome</keyword>
<evidence type="ECO:0000313" key="2">
    <source>
        <dbReference type="Proteomes" id="UP000002408"/>
    </source>
</evidence>
<dbReference type="InterPro" id="IPR011990">
    <property type="entry name" value="TPR-like_helical_dom_sf"/>
</dbReference>
<sequence>MLLSGLVTERIRQRLASKDWEGIDTLVSDSAHFKERKARALMYQALNATILDYAFQHNSPEVLVAIRTIPPDGAEEFFSRLVKQYTKSGNRGWLDGIFILAEKLGKKSLKSKIIAGIVQNLISAGIEEANPLFIETGIASLNKISFRKYRSECTTEAASRLTRWALQKGNNTLLCEIYDLTNEVTDISKRAALHAEITEALATNAVKTEDLNLLLKSLHLTAQIHQKIRRRACMDHIIGLGMRSSLVKDLTDVRLLIPRFEDLLPEIQGELIDSLTEQFLERIKNKSQILENLLFLRAKFPFIQENLVQNLLIKAERSGDSWYLTTAIGFIQEFQSEEKVPVREIIRAGIGIARRTRSTSIIGQLIPFANESCSHSELTEIYLQFVSVMLELEAFEQAAALFSQITPDHERMPQYTFCLAHMLKMGITLELGSAQFREILENSTPDNVSLAVSLAMREMGQNTSFEEIAKHGDSLKRLLDLNDRTDSVITDFIMTLTSRGFLDSFDALFLVDLAKRIRTTSAREEAMSTVVMKLAEIGVRTKNRDILQQAVGITCMIEGENIRSSTLSSIIDDAALLAATQGDLDLLLRMRIWSSAFLDSSIVTYAIKNIVDGVIKYALSKRDPDALEEAYRIAQDIEDPALRIQISERIAESFVRIGCIRIQNATEGQKNHADHDALLHPFRKSLQLLKAEVKKPRISLKIAGMIDIILSFSKKSTDRDFVLPLALYALEIDDPLERNAMMLRIIAKLGEDIVYPDSADPYEILAYILQNRYNVRSTPAIIILIHHLLDLIQNPFIRLKGLCALAESTLIIHDEQGCQRMLSEVTDGVSSLPTEHEKILILAELTVGYHDIDPEMAQKCLQEGLDRLHNVEPDQSTLVHRKMVAAIVRAGDLLPEKTRLSLILEIIADISDPIEYVTALISAYTLDGEDQGRSTLRHISESLEKIDSPYNQALLTLKLIPLAVRKGEIAFALDLLNRAEQLSETINVQHVADSIRDEVARILEDLFRMQGDERYLKKSAEILALIEDDQLRQDSLARIGCEDTTEKNLPSTKIMATMTRLIDTGAPPGQIASLEQTVHAVPDRGKRALIYCRLSILFRENGEIKTARRMLQNAINESEIIRPLSKRAYIRCDMAIKMFTAGYESVAQDILDQAIDAATNIRQSILRDEVFNELGMAIRILQGGEPE</sequence>
<proteinExistence type="predicted"/>
<protein>
    <submittedName>
        <fullName evidence="1">Uncharacterized protein</fullName>
    </submittedName>
</protein>
<reference evidence="2" key="1">
    <citation type="journal article" date="2015" name="Microbiology">
        <title>Genome of Methanoregula boonei 6A8 reveals adaptations to oligotrophic peatland environments.</title>
        <authorList>
            <person name="Braeuer S."/>
            <person name="Cadillo-Quiroz H."/>
            <person name="Kyrpides N."/>
            <person name="Woyke T."/>
            <person name="Goodwin L."/>
            <person name="Detter C."/>
            <person name="Podell S."/>
            <person name="Yavitt J.B."/>
            <person name="Zinder S.H."/>
        </authorList>
    </citation>
    <scope>NUCLEOTIDE SEQUENCE [LARGE SCALE GENOMIC DNA]</scope>
    <source>
        <strain evidence="2">DSM 21154 / JCM 14090 / 6A8</strain>
    </source>
</reference>
<dbReference type="AlphaFoldDB" id="A7I670"/>
<dbReference type="HOGENOM" id="CLU_274476_0_0_2"/>
<evidence type="ECO:0000313" key="1">
    <source>
        <dbReference type="EMBL" id="ABS55231.1"/>
    </source>
</evidence>
<name>A7I670_METB6</name>
<dbReference type="EMBL" id="CP000780">
    <property type="protein sequence ID" value="ABS55231.1"/>
    <property type="molecule type" value="Genomic_DNA"/>
</dbReference>
<dbReference type="RefSeq" id="WP_012106254.1">
    <property type="nucleotide sequence ID" value="NC_009712.1"/>
</dbReference>
<dbReference type="GeneID" id="5411615"/>
<dbReference type="eggNOG" id="arCOG03827">
    <property type="taxonomic scope" value="Archaea"/>
</dbReference>
<dbReference type="KEGG" id="mbn:Mboo_0713"/>
<dbReference type="Proteomes" id="UP000002408">
    <property type="component" value="Chromosome"/>
</dbReference>
<dbReference type="Gene3D" id="1.25.40.10">
    <property type="entry name" value="Tetratricopeptide repeat domain"/>
    <property type="match status" value="1"/>
</dbReference>
<accession>A7I670</accession>